<reference evidence="1 2" key="1">
    <citation type="submission" date="2024-04" db="EMBL/GenBank/DDBJ databases">
        <authorList>
            <person name="Fracassetti M."/>
        </authorList>
    </citation>
    <scope>NUCLEOTIDE SEQUENCE [LARGE SCALE GENOMIC DNA]</scope>
</reference>
<dbReference type="Gene3D" id="1.10.287.890">
    <property type="entry name" value="Crystal structure of tRNA isopentenylpyrophosphate transferase (bh2366) domain"/>
    <property type="match status" value="1"/>
</dbReference>
<proteinExistence type="predicted"/>
<dbReference type="EMBL" id="OZ034815">
    <property type="protein sequence ID" value="CAL1367901.1"/>
    <property type="molecule type" value="Genomic_DNA"/>
</dbReference>
<evidence type="ECO:0000313" key="2">
    <source>
        <dbReference type="Proteomes" id="UP001497516"/>
    </source>
</evidence>
<protein>
    <submittedName>
        <fullName evidence="1">Uncharacterized protein</fullName>
    </submittedName>
</protein>
<gene>
    <name evidence="1" type="ORF">LTRI10_LOCUS11323</name>
</gene>
<dbReference type="Proteomes" id="UP001497516">
    <property type="component" value="Chromosome 2"/>
</dbReference>
<evidence type="ECO:0000313" key="1">
    <source>
        <dbReference type="EMBL" id="CAL1367901.1"/>
    </source>
</evidence>
<sequence length="105" mass="11876">MSAGGRDGETGIMEEMAEFYSSESWSGQTGLLKSIGVPELEWYFKTGKFESNNNENKKTIVKGGGWDIIRRSIYEEAVRKIKENSEVMEREAWAGEPWRCSGDSN</sequence>
<dbReference type="AlphaFoldDB" id="A0AAV2D6C9"/>
<organism evidence="1 2">
    <name type="scientific">Linum trigynum</name>
    <dbReference type="NCBI Taxonomy" id="586398"/>
    <lineage>
        <taxon>Eukaryota</taxon>
        <taxon>Viridiplantae</taxon>
        <taxon>Streptophyta</taxon>
        <taxon>Embryophyta</taxon>
        <taxon>Tracheophyta</taxon>
        <taxon>Spermatophyta</taxon>
        <taxon>Magnoliopsida</taxon>
        <taxon>eudicotyledons</taxon>
        <taxon>Gunneridae</taxon>
        <taxon>Pentapetalae</taxon>
        <taxon>rosids</taxon>
        <taxon>fabids</taxon>
        <taxon>Malpighiales</taxon>
        <taxon>Linaceae</taxon>
        <taxon>Linum</taxon>
    </lineage>
</organism>
<accession>A0AAV2D6C9</accession>
<keyword evidence="2" id="KW-1185">Reference proteome</keyword>
<name>A0AAV2D6C9_9ROSI</name>